<evidence type="ECO:0000256" key="2">
    <source>
        <dbReference type="SAM" id="MobiDB-lite"/>
    </source>
</evidence>
<dbReference type="PANTHER" id="PTHR14499:SF77">
    <property type="entry name" value="OS02G0612700 PROTEIN"/>
    <property type="match status" value="1"/>
</dbReference>
<dbReference type="HOGENOM" id="CLU_045194_1_0_1"/>
<dbReference type="GO" id="GO:0051260">
    <property type="term" value="P:protein homooligomerization"/>
    <property type="evidence" value="ECO:0007669"/>
    <property type="project" value="InterPro"/>
</dbReference>
<dbReference type="PANTHER" id="PTHR14499">
    <property type="entry name" value="POTASSIUM CHANNEL TETRAMERIZATION DOMAIN-CONTAINING"/>
    <property type="match status" value="1"/>
</dbReference>
<dbReference type="Pfam" id="PF25279">
    <property type="entry name" value="Beta_prop_At2g24240"/>
    <property type="match status" value="1"/>
</dbReference>
<accession>A0A0D9VI83</accession>
<dbReference type="CDD" id="cd18316">
    <property type="entry name" value="BTB_POZ_KCTD-like"/>
    <property type="match status" value="1"/>
</dbReference>
<name>A0A0D9VI83_9ORYZ</name>
<dbReference type="Pfam" id="PF02214">
    <property type="entry name" value="BTB_2"/>
    <property type="match status" value="1"/>
</dbReference>
<keyword evidence="5" id="KW-1185">Reference proteome</keyword>
<dbReference type="EnsemblPlants" id="LPERR02G19450.1">
    <property type="protein sequence ID" value="LPERR02G19450.1"/>
    <property type="gene ID" value="LPERR02G19450"/>
</dbReference>
<dbReference type="Gramene" id="LPERR02G19450.1">
    <property type="protein sequence ID" value="LPERR02G19450.1"/>
    <property type="gene ID" value="LPERR02G19450"/>
</dbReference>
<feature type="domain" description="BTB" evidence="3">
    <location>
        <begin position="9"/>
        <end position="115"/>
    </location>
</feature>
<dbReference type="SMART" id="SM00225">
    <property type="entry name" value="BTB"/>
    <property type="match status" value="1"/>
</dbReference>
<dbReference type="InterPro" id="IPR057441">
    <property type="entry name" value="Beta_prop_At2g24240"/>
</dbReference>
<dbReference type="SUPFAM" id="SSF54695">
    <property type="entry name" value="POZ domain"/>
    <property type="match status" value="1"/>
</dbReference>
<dbReference type="InterPro" id="IPR003131">
    <property type="entry name" value="T1-type_BTB"/>
</dbReference>
<dbReference type="STRING" id="77586.A0A0D9VI83"/>
<proteinExistence type="predicted"/>
<dbReference type="Proteomes" id="UP000032180">
    <property type="component" value="Chromosome 2"/>
</dbReference>
<sequence length="468" mass="50145">MCTPVKGRGRVRLNVGGRMFETTAATLASAGRDTMLGAMLDAAWNNSDCTVAADEEEYFIDRDPDCFAVLLDLLRTGSLHVPPHVTDRFLCREALYYGLLDAVRAARWGPLDGDRLCLAASVPGTATGDGTAVRAAPDGGLCVAHGGAVRVYNWVLEERRPVNLHHAPVNDAAYLDESTLLLAARDRPGGGGGVAAFSALTGDLTHRYRVSHDRQVRPFTPGALAFDPHRGNIFASCKGRFNEYGIGVWDSTAGEQVGFLYEPPGCALGDADKLQWIDGTGTLMAATMFPRTDSSFISLLDFRDKNGVAWSWSDVGTPASSMEDKHVLHAVAMDDGQSLCVINQYDDLGFLDIRSSGNASGGVRWRSRSKLAAATRKKQKRNAPPQRAHGEEETCYPKLAAHGGQLFASTGDAISVFSGPDYVLTSTLRGSDGAGAICDFSIGGDRLFALHDEVNVVDVWETPPAPVI</sequence>
<dbReference type="Gene3D" id="3.30.710.10">
    <property type="entry name" value="Potassium Channel Kv1.1, Chain A"/>
    <property type="match status" value="1"/>
</dbReference>
<reference evidence="5" key="2">
    <citation type="submission" date="2013-12" db="EMBL/GenBank/DDBJ databases">
        <authorList>
            <person name="Yu Y."/>
            <person name="Lee S."/>
            <person name="de Baynast K."/>
            <person name="Wissotski M."/>
            <person name="Liu L."/>
            <person name="Talag J."/>
            <person name="Goicoechea J."/>
            <person name="Angelova A."/>
            <person name="Jetty R."/>
            <person name="Kudrna D."/>
            <person name="Golser W."/>
            <person name="Rivera L."/>
            <person name="Zhang J."/>
            <person name="Wing R."/>
        </authorList>
    </citation>
    <scope>NUCLEOTIDE SEQUENCE</scope>
</reference>
<dbReference type="Gene3D" id="2.130.10.10">
    <property type="entry name" value="YVTN repeat-like/Quinoprotein amine dehydrogenase"/>
    <property type="match status" value="1"/>
</dbReference>
<dbReference type="InterPro" id="IPR000210">
    <property type="entry name" value="BTB/POZ_dom"/>
</dbReference>
<protein>
    <recommendedName>
        <fullName evidence="3">BTB domain-containing protein</fullName>
    </recommendedName>
</protein>
<organism evidence="4 5">
    <name type="scientific">Leersia perrieri</name>
    <dbReference type="NCBI Taxonomy" id="77586"/>
    <lineage>
        <taxon>Eukaryota</taxon>
        <taxon>Viridiplantae</taxon>
        <taxon>Streptophyta</taxon>
        <taxon>Embryophyta</taxon>
        <taxon>Tracheophyta</taxon>
        <taxon>Spermatophyta</taxon>
        <taxon>Magnoliopsida</taxon>
        <taxon>Liliopsida</taxon>
        <taxon>Poales</taxon>
        <taxon>Poaceae</taxon>
        <taxon>BOP clade</taxon>
        <taxon>Oryzoideae</taxon>
        <taxon>Oryzeae</taxon>
        <taxon>Oryzinae</taxon>
        <taxon>Leersia</taxon>
    </lineage>
</organism>
<dbReference type="InterPro" id="IPR011333">
    <property type="entry name" value="SKP1/BTB/POZ_sf"/>
</dbReference>
<dbReference type="AlphaFoldDB" id="A0A0D9VI83"/>
<reference evidence="4 5" key="1">
    <citation type="submission" date="2012-08" db="EMBL/GenBank/DDBJ databases">
        <title>Oryza genome evolution.</title>
        <authorList>
            <person name="Wing R.A."/>
        </authorList>
    </citation>
    <scope>NUCLEOTIDE SEQUENCE</scope>
</reference>
<comment type="pathway">
    <text evidence="1">Protein modification; protein ubiquitination.</text>
</comment>
<dbReference type="InterPro" id="IPR015943">
    <property type="entry name" value="WD40/YVTN_repeat-like_dom_sf"/>
</dbReference>
<evidence type="ECO:0000313" key="5">
    <source>
        <dbReference type="Proteomes" id="UP000032180"/>
    </source>
</evidence>
<evidence type="ECO:0000313" key="4">
    <source>
        <dbReference type="EnsemblPlants" id="LPERR02G19450.1"/>
    </source>
</evidence>
<feature type="region of interest" description="Disordered" evidence="2">
    <location>
        <begin position="374"/>
        <end position="393"/>
    </location>
</feature>
<reference evidence="4" key="3">
    <citation type="submission" date="2015-04" db="UniProtKB">
        <authorList>
            <consortium name="EnsemblPlants"/>
        </authorList>
    </citation>
    <scope>IDENTIFICATION</scope>
</reference>
<dbReference type="SUPFAM" id="SSF101908">
    <property type="entry name" value="Putative isomerase YbhE"/>
    <property type="match status" value="1"/>
</dbReference>
<dbReference type="eggNOG" id="KOG2714">
    <property type="taxonomic scope" value="Eukaryota"/>
</dbReference>
<evidence type="ECO:0000259" key="3">
    <source>
        <dbReference type="SMART" id="SM00225"/>
    </source>
</evidence>
<evidence type="ECO:0000256" key="1">
    <source>
        <dbReference type="ARBA" id="ARBA00004906"/>
    </source>
</evidence>